<dbReference type="EMBL" id="VSSQ01002687">
    <property type="protein sequence ID" value="MPM16839.1"/>
    <property type="molecule type" value="Genomic_DNA"/>
</dbReference>
<gene>
    <name evidence="1" type="ORF">SDC9_63221</name>
</gene>
<organism evidence="1">
    <name type="scientific">bioreactor metagenome</name>
    <dbReference type="NCBI Taxonomy" id="1076179"/>
    <lineage>
        <taxon>unclassified sequences</taxon>
        <taxon>metagenomes</taxon>
        <taxon>ecological metagenomes</taxon>
    </lineage>
</organism>
<sequence length="171" mass="19452">MKNVLLISGTMGVGKTAVCQILKRKLNRSVLLDGDWCWDMNPFQITDETKQMVMNNICFLLNSFIKCFAYENIVFCWVMHEQSIINEIISRLDVTGCKVHTISLVCSEQALRARLQKDIDAGIRTEDVICRSVERIPLYKELRTTKVDVSDITPEQAADGIIQRTGIPPMK</sequence>
<proteinExistence type="predicted"/>
<protein>
    <recommendedName>
        <fullName evidence="2">Shikimate kinase</fullName>
    </recommendedName>
</protein>
<dbReference type="Pfam" id="PF13238">
    <property type="entry name" value="AAA_18"/>
    <property type="match status" value="1"/>
</dbReference>
<reference evidence="1" key="1">
    <citation type="submission" date="2019-08" db="EMBL/GenBank/DDBJ databases">
        <authorList>
            <person name="Kucharzyk K."/>
            <person name="Murdoch R.W."/>
            <person name="Higgins S."/>
            <person name="Loffler F."/>
        </authorList>
    </citation>
    <scope>NUCLEOTIDE SEQUENCE</scope>
</reference>
<evidence type="ECO:0008006" key="2">
    <source>
        <dbReference type="Google" id="ProtNLM"/>
    </source>
</evidence>
<dbReference type="SUPFAM" id="SSF52540">
    <property type="entry name" value="P-loop containing nucleoside triphosphate hydrolases"/>
    <property type="match status" value="1"/>
</dbReference>
<dbReference type="AlphaFoldDB" id="A0A644XL63"/>
<dbReference type="InterPro" id="IPR027417">
    <property type="entry name" value="P-loop_NTPase"/>
</dbReference>
<name>A0A644XL63_9ZZZZ</name>
<comment type="caution">
    <text evidence="1">The sequence shown here is derived from an EMBL/GenBank/DDBJ whole genome shotgun (WGS) entry which is preliminary data.</text>
</comment>
<accession>A0A644XL63</accession>
<evidence type="ECO:0000313" key="1">
    <source>
        <dbReference type="EMBL" id="MPM16839.1"/>
    </source>
</evidence>
<dbReference type="Gene3D" id="3.40.50.300">
    <property type="entry name" value="P-loop containing nucleotide triphosphate hydrolases"/>
    <property type="match status" value="1"/>
</dbReference>